<dbReference type="EMBL" id="GEDC01001131">
    <property type="protein sequence ID" value="JAS36167.1"/>
    <property type="molecule type" value="Transcribed_RNA"/>
</dbReference>
<dbReference type="PANTHER" id="PTHR23349">
    <property type="entry name" value="BASIC HELIX-LOOP-HELIX TRANSCRIPTION FACTOR, TWIST"/>
    <property type="match status" value="1"/>
</dbReference>
<dbReference type="AlphaFoldDB" id="A0A1B6EE36"/>
<evidence type="ECO:0000256" key="2">
    <source>
        <dbReference type="ARBA" id="ARBA00022782"/>
    </source>
</evidence>
<evidence type="ECO:0000256" key="6">
    <source>
        <dbReference type="ARBA" id="ARBA00023242"/>
    </source>
</evidence>
<evidence type="ECO:0000259" key="10">
    <source>
        <dbReference type="PROSITE" id="PS50888"/>
    </source>
</evidence>
<dbReference type="GO" id="GO:0000981">
    <property type="term" value="F:DNA-binding transcription factor activity, RNA polymerase II-specific"/>
    <property type="evidence" value="ECO:0007669"/>
    <property type="project" value="TreeGrafter"/>
</dbReference>
<organism evidence="11">
    <name type="scientific">Clastoptera arizonana</name>
    <name type="common">Arizona spittle bug</name>
    <dbReference type="NCBI Taxonomy" id="38151"/>
    <lineage>
        <taxon>Eukaryota</taxon>
        <taxon>Metazoa</taxon>
        <taxon>Ecdysozoa</taxon>
        <taxon>Arthropoda</taxon>
        <taxon>Hexapoda</taxon>
        <taxon>Insecta</taxon>
        <taxon>Pterygota</taxon>
        <taxon>Neoptera</taxon>
        <taxon>Paraneoptera</taxon>
        <taxon>Hemiptera</taxon>
        <taxon>Auchenorrhyncha</taxon>
        <taxon>Cercopoidea</taxon>
        <taxon>Clastopteridae</taxon>
        <taxon>Clastoptera</taxon>
    </lineage>
</organism>
<dbReference type="PROSITE" id="PS50888">
    <property type="entry name" value="BHLH"/>
    <property type="match status" value="1"/>
</dbReference>
<gene>
    <name evidence="11" type="ORF">g.4858</name>
</gene>
<dbReference type="InterPro" id="IPR036638">
    <property type="entry name" value="HLH_DNA-bd_sf"/>
</dbReference>
<keyword evidence="6" id="KW-0539">Nucleus</keyword>
<name>A0A1B6EE36_9HEMI</name>
<keyword evidence="2" id="KW-0221">Differentiation</keyword>
<evidence type="ECO:0000313" key="11">
    <source>
        <dbReference type="EMBL" id="JAS36167.1"/>
    </source>
</evidence>
<dbReference type="SMART" id="SM00353">
    <property type="entry name" value="HLH"/>
    <property type="match status" value="1"/>
</dbReference>
<evidence type="ECO:0000256" key="3">
    <source>
        <dbReference type="ARBA" id="ARBA00023015"/>
    </source>
</evidence>
<keyword evidence="4" id="KW-0238">DNA-binding</keyword>
<keyword evidence="3" id="KW-0805">Transcription regulation</keyword>
<accession>A0A1B6EE36</accession>
<evidence type="ECO:0000256" key="5">
    <source>
        <dbReference type="ARBA" id="ARBA00023163"/>
    </source>
</evidence>
<keyword evidence="5" id="KW-0804">Transcription</keyword>
<sequence>MPGTILQPIVAMYSNYQTELEMHRQYQYPLRYPEDRAMIKQEMPETLIDLSGTSGYKENHEKFSYLPYNPHNIYTPESDYTQNDVLSSRINNVFRDFNAYYNTDTKFQSFDDVKSQQIEDMNATRKRKRSNWVGKVDGDEMAVSNAGKFRRRNSAQSSVELQNQRVLANVRERQRTQSLNEAFASLRKIIPTLPSDKLSKIQTLKLASRYIDFLYHILQYAGTDDVQDTDTEDSAGDRSPNPRNAVTPCSYMAHEKLSYAFSVWRMEGEWNTGGQE</sequence>
<protein>
    <recommendedName>
        <fullName evidence="8">Protein twist</fullName>
    </recommendedName>
</protein>
<dbReference type="PANTHER" id="PTHR23349:SF50">
    <property type="entry name" value="PROTEIN TWIST"/>
    <property type="match status" value="1"/>
</dbReference>
<dbReference type="GO" id="GO:0046983">
    <property type="term" value="F:protein dimerization activity"/>
    <property type="evidence" value="ECO:0007669"/>
    <property type="project" value="InterPro"/>
</dbReference>
<evidence type="ECO:0000256" key="7">
    <source>
        <dbReference type="ARBA" id="ARBA00059086"/>
    </source>
</evidence>
<evidence type="ECO:0000256" key="9">
    <source>
        <dbReference type="SAM" id="MobiDB-lite"/>
    </source>
</evidence>
<comment type="function">
    <text evidence="7">Involved in the establishment and dorsoventral patterning of germ layers in the embryo.</text>
</comment>
<dbReference type="GO" id="GO:0030154">
    <property type="term" value="P:cell differentiation"/>
    <property type="evidence" value="ECO:0007669"/>
    <property type="project" value="UniProtKB-KW"/>
</dbReference>
<evidence type="ECO:0000256" key="8">
    <source>
        <dbReference type="ARBA" id="ARBA00072365"/>
    </source>
</evidence>
<dbReference type="Pfam" id="PF00010">
    <property type="entry name" value="HLH"/>
    <property type="match status" value="1"/>
</dbReference>
<dbReference type="InterPro" id="IPR050283">
    <property type="entry name" value="E-box_TF_Regulators"/>
</dbReference>
<proteinExistence type="predicted"/>
<feature type="region of interest" description="Disordered" evidence="9">
    <location>
        <begin position="226"/>
        <end position="247"/>
    </location>
</feature>
<evidence type="ECO:0000256" key="4">
    <source>
        <dbReference type="ARBA" id="ARBA00023125"/>
    </source>
</evidence>
<dbReference type="FunFam" id="4.10.280.10:FF:000030">
    <property type="entry name" value="Twist transcription factor"/>
    <property type="match status" value="1"/>
</dbReference>
<dbReference type="SUPFAM" id="SSF47459">
    <property type="entry name" value="HLH, helix-loop-helix DNA-binding domain"/>
    <property type="match status" value="1"/>
</dbReference>
<keyword evidence="1" id="KW-0217">Developmental protein</keyword>
<reference evidence="11" key="1">
    <citation type="submission" date="2015-12" db="EMBL/GenBank/DDBJ databases">
        <title>De novo transcriptome assembly of four potential Pierce s Disease insect vectors from Arizona vineyards.</title>
        <authorList>
            <person name="Tassone E.E."/>
        </authorList>
    </citation>
    <scope>NUCLEOTIDE SEQUENCE</scope>
</reference>
<dbReference type="Gene3D" id="4.10.280.10">
    <property type="entry name" value="Helix-loop-helix DNA-binding domain"/>
    <property type="match status" value="1"/>
</dbReference>
<feature type="domain" description="BHLH" evidence="10">
    <location>
        <begin position="163"/>
        <end position="214"/>
    </location>
</feature>
<evidence type="ECO:0000256" key="1">
    <source>
        <dbReference type="ARBA" id="ARBA00022473"/>
    </source>
</evidence>
<dbReference type="InterPro" id="IPR011598">
    <property type="entry name" value="bHLH_dom"/>
</dbReference>
<dbReference type="GO" id="GO:0000977">
    <property type="term" value="F:RNA polymerase II transcription regulatory region sequence-specific DNA binding"/>
    <property type="evidence" value="ECO:0007669"/>
    <property type="project" value="TreeGrafter"/>
</dbReference>